<keyword evidence="11" id="KW-1185">Reference proteome</keyword>
<evidence type="ECO:0000256" key="1">
    <source>
        <dbReference type="ARBA" id="ARBA00000448"/>
    </source>
</evidence>
<comment type="catalytic activity">
    <reaction evidence="1">
        <text>Hydrolysis of terminal, non-reducing beta-D-glucosyl residues with release of beta-D-glucose.</text>
        <dbReference type="EC" id="3.2.1.21"/>
    </reaction>
</comment>
<feature type="region of interest" description="Disordered" evidence="7">
    <location>
        <begin position="574"/>
        <end position="615"/>
    </location>
</feature>
<evidence type="ECO:0000256" key="3">
    <source>
        <dbReference type="ARBA" id="ARBA00012744"/>
    </source>
</evidence>
<dbReference type="Pfam" id="PF00933">
    <property type="entry name" value="Glyco_hydro_3"/>
    <property type="match status" value="1"/>
</dbReference>
<keyword evidence="5 10" id="KW-0378">Hydrolase</keyword>
<dbReference type="InterPro" id="IPR017853">
    <property type="entry name" value="GH"/>
</dbReference>
<dbReference type="InterPro" id="IPR036881">
    <property type="entry name" value="Glyco_hydro_3_C_sf"/>
</dbReference>
<name>A0A9Y2JJC2_9PSEU</name>
<feature type="domain" description="Glycoside hydrolase family 3 C-terminal" evidence="9">
    <location>
        <begin position="468"/>
        <end position="609"/>
    </location>
</feature>
<dbReference type="EC" id="3.2.1.21" evidence="3"/>
<dbReference type="AlphaFoldDB" id="A0A9Y2JJC2"/>
<dbReference type="SUPFAM" id="SSF51445">
    <property type="entry name" value="(Trans)glycosidases"/>
    <property type="match status" value="1"/>
</dbReference>
<feature type="domain" description="Glycoside hydrolase family 3 N-terminal" evidence="8">
    <location>
        <begin position="111"/>
        <end position="400"/>
    </location>
</feature>
<dbReference type="GO" id="GO:0009251">
    <property type="term" value="P:glucan catabolic process"/>
    <property type="evidence" value="ECO:0007669"/>
    <property type="project" value="TreeGrafter"/>
</dbReference>
<dbReference type="InterPro" id="IPR001764">
    <property type="entry name" value="Glyco_hydro_3_N"/>
</dbReference>
<gene>
    <name evidence="10" type="ORF">QRX60_31275</name>
</gene>
<keyword evidence="6" id="KW-0326">Glycosidase</keyword>
<evidence type="ECO:0000256" key="5">
    <source>
        <dbReference type="ARBA" id="ARBA00022801"/>
    </source>
</evidence>
<dbReference type="InterPro" id="IPR036962">
    <property type="entry name" value="Glyco_hydro_3_N_sf"/>
</dbReference>
<dbReference type="InterPro" id="IPR002772">
    <property type="entry name" value="Glyco_hydro_3_C"/>
</dbReference>
<dbReference type="PRINTS" id="PR00133">
    <property type="entry name" value="GLHYDRLASE3"/>
</dbReference>
<keyword evidence="4" id="KW-0732">Signal</keyword>
<proteinExistence type="inferred from homology"/>
<dbReference type="KEGG" id="amog:QRX60_31275"/>
<comment type="similarity">
    <text evidence="2">Belongs to the glycosyl hydrolase 3 family.</text>
</comment>
<evidence type="ECO:0000256" key="7">
    <source>
        <dbReference type="SAM" id="MobiDB-lite"/>
    </source>
</evidence>
<dbReference type="InterPro" id="IPR051915">
    <property type="entry name" value="Cellulose_Degrad_GH3"/>
</dbReference>
<accession>A0A9Y2JJC2</accession>
<dbReference type="Gene3D" id="3.40.50.1700">
    <property type="entry name" value="Glycoside hydrolase family 3 C-terminal domain"/>
    <property type="match status" value="1"/>
</dbReference>
<evidence type="ECO:0000259" key="9">
    <source>
        <dbReference type="Pfam" id="PF01915"/>
    </source>
</evidence>
<dbReference type="Pfam" id="PF01915">
    <property type="entry name" value="Glyco_hydro_3_C"/>
    <property type="match status" value="1"/>
</dbReference>
<evidence type="ECO:0000313" key="11">
    <source>
        <dbReference type="Proteomes" id="UP001239397"/>
    </source>
</evidence>
<organism evidence="10 11">
    <name type="scientific">Amycolatopsis mongoliensis</name>
    <dbReference type="NCBI Taxonomy" id="715475"/>
    <lineage>
        <taxon>Bacteria</taxon>
        <taxon>Bacillati</taxon>
        <taxon>Actinomycetota</taxon>
        <taxon>Actinomycetes</taxon>
        <taxon>Pseudonocardiales</taxon>
        <taxon>Pseudonocardiaceae</taxon>
        <taxon>Amycolatopsis</taxon>
    </lineage>
</organism>
<sequence length="615" mass="66637">MRPDPRVSTVDGVRFRDLTGTGRMVPYTDPRRPAEERTEDLLARMTLAEKAGLMFHTMMRAEPEGLYEPGPDCDDVPHDVLSTGRLVTEAHIRHFNAAPRIAPADYARWHNRLQDLAAESRLGIPVTLSSDPVHGFVDNPATSLATTTFSRWPEPLGLAAAGDPELVAEFADVVRREYLAVGIRMALGPQADLATEPRWSRGVGTFGADADLAATFVARYVRAMQGERLGPHSVACMTKHYPGAGPQLRGEDAHFPYGREQVYPGGNAEYHLRPFRAAFEAGTAAVMPYYAIPVGLGVPEVGFGFNREVITGRLRERDGFDGVVCSDWGLVTDVRVGGTRWPARCWGAEDLSRIERVHRIIDAGVDQLGGEFCPELVVELVEAGRLPEARIDDSVRRVLRQKFRLGLFDDPYVDPDEAERIVGNPAFSAAGAAAQRRAITVLDNGSTPVLPLREGCRLHVDGVDPAVAAEYATVVPGPEGAEVAVVRIAAPYERRDSGIDYESAFHQGRLDFPPDEVARLVARLRAVPTVLVVHLDRPAVLPELVAAAAATVGEFGATDAAVLDVLFGRSTPDGRLPAELPSSTAAVEASREDVPNDSADPLFPAGHGLRLPVHR</sequence>
<evidence type="ECO:0000259" key="8">
    <source>
        <dbReference type="Pfam" id="PF00933"/>
    </source>
</evidence>
<dbReference type="PANTHER" id="PTHR30620:SF16">
    <property type="entry name" value="LYSOSOMAL BETA GLUCOSIDASE"/>
    <property type="match status" value="1"/>
</dbReference>
<dbReference type="GO" id="GO:0008422">
    <property type="term" value="F:beta-glucosidase activity"/>
    <property type="evidence" value="ECO:0007669"/>
    <property type="project" value="UniProtKB-EC"/>
</dbReference>
<dbReference type="Gene3D" id="3.20.20.300">
    <property type="entry name" value="Glycoside hydrolase, family 3, N-terminal domain"/>
    <property type="match status" value="1"/>
</dbReference>
<evidence type="ECO:0000256" key="4">
    <source>
        <dbReference type="ARBA" id="ARBA00022729"/>
    </source>
</evidence>
<dbReference type="RefSeq" id="WP_285995020.1">
    <property type="nucleotide sequence ID" value="NZ_CP127295.1"/>
</dbReference>
<reference evidence="10 11" key="1">
    <citation type="submission" date="2023-06" db="EMBL/GenBank/DDBJ databases">
        <authorList>
            <person name="Oyuntsetseg B."/>
            <person name="Kim S.B."/>
        </authorList>
    </citation>
    <scope>NUCLEOTIDE SEQUENCE [LARGE SCALE GENOMIC DNA]</scope>
    <source>
        <strain evidence="10 11">4-36</strain>
    </source>
</reference>
<dbReference type="SUPFAM" id="SSF52279">
    <property type="entry name" value="Beta-D-glucan exohydrolase, C-terminal domain"/>
    <property type="match status" value="1"/>
</dbReference>
<evidence type="ECO:0000256" key="6">
    <source>
        <dbReference type="ARBA" id="ARBA00023295"/>
    </source>
</evidence>
<evidence type="ECO:0000313" key="10">
    <source>
        <dbReference type="EMBL" id="WIX98535.1"/>
    </source>
</evidence>
<dbReference type="Proteomes" id="UP001239397">
    <property type="component" value="Chromosome"/>
</dbReference>
<dbReference type="PANTHER" id="PTHR30620">
    <property type="entry name" value="PERIPLASMIC BETA-GLUCOSIDASE-RELATED"/>
    <property type="match status" value="1"/>
</dbReference>
<dbReference type="EMBL" id="CP127295">
    <property type="protein sequence ID" value="WIX98535.1"/>
    <property type="molecule type" value="Genomic_DNA"/>
</dbReference>
<protein>
    <recommendedName>
        <fullName evidence="3">beta-glucosidase</fullName>
        <ecNumber evidence="3">3.2.1.21</ecNumber>
    </recommendedName>
</protein>
<evidence type="ECO:0000256" key="2">
    <source>
        <dbReference type="ARBA" id="ARBA00005336"/>
    </source>
</evidence>